<evidence type="ECO:0000259" key="3">
    <source>
        <dbReference type="Pfam" id="PF03732"/>
    </source>
</evidence>
<evidence type="ECO:0000256" key="2">
    <source>
        <dbReference type="SAM" id="MobiDB-lite"/>
    </source>
</evidence>
<dbReference type="Proteomes" id="UP001567538">
    <property type="component" value="Unassembled WGS sequence"/>
</dbReference>
<feature type="region of interest" description="Disordered" evidence="2">
    <location>
        <begin position="1"/>
        <end position="32"/>
    </location>
</feature>
<accession>A0ABD1HUV1</accession>
<name>A0ABD1HUV1_SALDI</name>
<protein>
    <recommendedName>
        <fullName evidence="3">Retrotransposon gag domain-containing protein</fullName>
    </recommendedName>
</protein>
<comment type="caution">
    <text evidence="4">The sequence shown here is derived from an EMBL/GenBank/DDBJ whole genome shotgun (WGS) entry which is preliminary data.</text>
</comment>
<feature type="region of interest" description="Disordered" evidence="2">
    <location>
        <begin position="802"/>
        <end position="821"/>
    </location>
</feature>
<dbReference type="Pfam" id="PF03732">
    <property type="entry name" value="Retrotrans_gag"/>
    <property type="match status" value="1"/>
</dbReference>
<dbReference type="AlphaFoldDB" id="A0ABD1HUV1"/>
<dbReference type="EMBL" id="JBEAFC010000004">
    <property type="protein sequence ID" value="KAL1559775.1"/>
    <property type="molecule type" value="Genomic_DNA"/>
</dbReference>
<dbReference type="InterPro" id="IPR021109">
    <property type="entry name" value="Peptidase_aspartic_dom_sf"/>
</dbReference>
<feature type="compositionally biased region" description="Basic and acidic residues" evidence="2">
    <location>
        <begin position="1"/>
        <end position="20"/>
    </location>
</feature>
<feature type="coiled-coil region" evidence="1">
    <location>
        <begin position="449"/>
        <end position="480"/>
    </location>
</feature>
<organism evidence="4 5">
    <name type="scientific">Salvia divinorum</name>
    <name type="common">Maria pastora</name>
    <name type="synonym">Diviner's sage</name>
    <dbReference type="NCBI Taxonomy" id="28513"/>
    <lineage>
        <taxon>Eukaryota</taxon>
        <taxon>Viridiplantae</taxon>
        <taxon>Streptophyta</taxon>
        <taxon>Embryophyta</taxon>
        <taxon>Tracheophyta</taxon>
        <taxon>Spermatophyta</taxon>
        <taxon>Magnoliopsida</taxon>
        <taxon>eudicotyledons</taxon>
        <taxon>Gunneridae</taxon>
        <taxon>Pentapetalae</taxon>
        <taxon>asterids</taxon>
        <taxon>lamiids</taxon>
        <taxon>Lamiales</taxon>
        <taxon>Lamiaceae</taxon>
        <taxon>Nepetoideae</taxon>
        <taxon>Mentheae</taxon>
        <taxon>Salviinae</taxon>
        <taxon>Salvia</taxon>
        <taxon>Salvia subgen. Calosphace</taxon>
    </lineage>
</organism>
<dbReference type="PANTHER" id="PTHR33067">
    <property type="entry name" value="RNA-DIRECTED DNA POLYMERASE-RELATED"/>
    <property type="match status" value="1"/>
</dbReference>
<evidence type="ECO:0000313" key="4">
    <source>
        <dbReference type="EMBL" id="KAL1559775.1"/>
    </source>
</evidence>
<dbReference type="PANTHER" id="PTHR33067:SF9">
    <property type="entry name" value="RNA-DIRECTED DNA POLYMERASE"/>
    <property type="match status" value="1"/>
</dbReference>
<gene>
    <name evidence="4" type="ORF">AAHA92_10079</name>
</gene>
<reference evidence="4 5" key="1">
    <citation type="submission" date="2024-06" db="EMBL/GenBank/DDBJ databases">
        <title>A chromosome level genome sequence of Diviner's sage (Salvia divinorum).</title>
        <authorList>
            <person name="Ford S.A."/>
            <person name="Ro D.-K."/>
            <person name="Ness R.W."/>
            <person name="Phillips M.A."/>
        </authorList>
    </citation>
    <scope>NUCLEOTIDE SEQUENCE [LARGE SCALE GENOMIC DNA]</scope>
    <source>
        <strain evidence="4">SAF-2024a</strain>
        <tissue evidence="4">Leaf</tissue>
    </source>
</reference>
<dbReference type="InterPro" id="IPR005162">
    <property type="entry name" value="Retrotrans_gag_dom"/>
</dbReference>
<sequence>MRARSGKEILEPFDPEIERSCRKKKSSEGEMGTISQEDMALLIRQVQLLVDDKDAREEAERRNRGIVPMMQMFNHGNVVTIPTIPRINANNFELRMPLIQRVEQHPFAGRAAEDANRHLIKFLEIANTLKINGVEDNAIRVRLFPFSLINSTKEWFECLPVEKVSLWDDIVALFLDKYYPPGTILKLKSEICQFIQGHDEPLYEAVARFKALLRKCPNHGFSIEYQVGLLYNGFTEQISSMLDAGANGGFLRKGGKEAMEVIEEFAANSRGWSKERHNMKRVAAIENNDDTDLAKQIAALRIRVDKMDNAQKEGSTPTTSVIQLAQKDTPPAVGDVNYVQNSGGPMRTYNNYRSNQGGGNFNNYSGNRPHPNLSYANNNYIQPPAGFNVSKGGVIKPPKKDEKERYEQGIQKILEAMQEDRKANDAKIRVVEARLNNLKGGLNTIVTTVTAIKTQMDQIQKEVEERRAKAADKVAELNKKWVAKKSKDETSTSGSKNKSGSHSSDHASGPLDKSQRPLEISQRTAGRESVANALPAQHNGVILPFPPQQKLKLEEQFKHFLHKFCKLHINLHLVDALQEIPRYASLLREAVMTKHKLKKSDLKLPLHCSDIIQKHRAVKQRDPGQFIIRCSIGNGKADKALCDLGAGINIMPLEYYEKLDIGPLKTTGIIIRLADNSTTQAVGIVEDVLLKIDDFIFPADFFVLDMDIDKNVPLILGRNFLATCKALIDVGRGEITISDSHSKSTYHIERAMLKEEKAKRLQKEEDLKMVMTTDMSKPLAALKGEEYSKPSIFIVTSPPIEKESKVPKKPRSPFQERTKRGPKPLHLMDAEVYVIKTPNGKYRWWKKIYNKLVPYAVAATRVVDPPT</sequence>
<feature type="region of interest" description="Disordered" evidence="2">
    <location>
        <begin position="483"/>
        <end position="527"/>
    </location>
</feature>
<evidence type="ECO:0000313" key="5">
    <source>
        <dbReference type="Proteomes" id="UP001567538"/>
    </source>
</evidence>
<keyword evidence="1" id="KW-0175">Coiled coil</keyword>
<dbReference type="Gene3D" id="2.40.70.10">
    <property type="entry name" value="Acid Proteases"/>
    <property type="match status" value="1"/>
</dbReference>
<dbReference type="CDD" id="cd00303">
    <property type="entry name" value="retropepsin_like"/>
    <property type="match status" value="1"/>
</dbReference>
<feature type="domain" description="Retrotransposon gag" evidence="3">
    <location>
        <begin position="142"/>
        <end position="234"/>
    </location>
</feature>
<evidence type="ECO:0000256" key="1">
    <source>
        <dbReference type="SAM" id="Coils"/>
    </source>
</evidence>
<feature type="compositionally biased region" description="Low complexity" evidence="2">
    <location>
        <begin position="491"/>
        <end position="502"/>
    </location>
</feature>
<keyword evidence="5" id="KW-1185">Reference proteome</keyword>
<proteinExistence type="predicted"/>
<dbReference type="SUPFAM" id="SSF50630">
    <property type="entry name" value="Acid proteases"/>
    <property type="match status" value="1"/>
</dbReference>